<dbReference type="Pfam" id="PF13911">
    <property type="entry name" value="AhpC-TSA_2"/>
    <property type="match status" value="1"/>
</dbReference>
<dbReference type="InterPro" id="IPR032801">
    <property type="entry name" value="PXL2A/B/C"/>
</dbReference>
<keyword evidence="2" id="KW-1185">Reference proteome</keyword>
<gene>
    <name evidence="1" type="ORF">JJB07_00425</name>
</gene>
<sequence>MRESADEITSHHVQIIAITPATGSLVGKYIEAYGPYPFQVLGDPNQHAFEGLGHKVMPKWKLLGMAGIGFLTGKMKDFKPKEADKLAVVNESMKTSDIYQQGGTWLFDRKGNVLWKHIDETPGDHATIAQVLQALKKNA</sequence>
<dbReference type="Proteomes" id="UP000602284">
    <property type="component" value="Unassembled WGS sequence"/>
</dbReference>
<proteinExistence type="predicted"/>
<dbReference type="Gene3D" id="3.40.30.10">
    <property type="entry name" value="Glutaredoxin"/>
    <property type="match status" value="1"/>
</dbReference>
<protein>
    <submittedName>
        <fullName evidence="1">AhpC/TSA family protein</fullName>
    </submittedName>
</protein>
<dbReference type="EMBL" id="JAEQNB010000001">
    <property type="protein sequence ID" value="MBL0385095.1"/>
    <property type="molecule type" value="Genomic_DNA"/>
</dbReference>
<reference evidence="1 2" key="1">
    <citation type="submission" date="2021-01" db="EMBL/GenBank/DDBJ databases">
        <title>Tumebacillus sp. strain ITR2 16S ribosomal RNA gene Genome sequencing and assembly.</title>
        <authorList>
            <person name="Kang M."/>
        </authorList>
    </citation>
    <scope>NUCLEOTIDE SEQUENCE [LARGE SCALE GENOMIC DNA]</scope>
    <source>
        <strain evidence="1 2">ITR2</strain>
    </source>
</reference>
<dbReference type="InterPro" id="IPR036249">
    <property type="entry name" value="Thioredoxin-like_sf"/>
</dbReference>
<accession>A0ABS1J4I4</accession>
<organism evidence="1 2">
    <name type="scientific">Tumebacillus amylolyticus</name>
    <dbReference type="NCBI Taxonomy" id="2801339"/>
    <lineage>
        <taxon>Bacteria</taxon>
        <taxon>Bacillati</taxon>
        <taxon>Bacillota</taxon>
        <taxon>Bacilli</taxon>
        <taxon>Bacillales</taxon>
        <taxon>Alicyclobacillaceae</taxon>
        <taxon>Tumebacillus</taxon>
    </lineage>
</organism>
<dbReference type="SUPFAM" id="SSF52833">
    <property type="entry name" value="Thioredoxin-like"/>
    <property type="match status" value="1"/>
</dbReference>
<comment type="caution">
    <text evidence="1">The sequence shown here is derived from an EMBL/GenBank/DDBJ whole genome shotgun (WGS) entry which is preliminary data.</text>
</comment>
<name>A0ABS1J4I4_9BACL</name>
<evidence type="ECO:0000313" key="2">
    <source>
        <dbReference type="Proteomes" id="UP000602284"/>
    </source>
</evidence>
<evidence type="ECO:0000313" key="1">
    <source>
        <dbReference type="EMBL" id="MBL0385095.1"/>
    </source>
</evidence>
<dbReference type="RefSeq" id="WP_201630218.1">
    <property type="nucleotide sequence ID" value="NZ_JAEQNB010000001.1"/>
</dbReference>